<keyword evidence="1" id="KW-0472">Membrane</keyword>
<gene>
    <name evidence="2" type="ORF">S01H4_08962</name>
</gene>
<protein>
    <recommendedName>
        <fullName evidence="3">Lipoprotein</fullName>
    </recommendedName>
</protein>
<evidence type="ECO:0000313" key="2">
    <source>
        <dbReference type="EMBL" id="GAG72619.1"/>
    </source>
</evidence>
<keyword evidence="1" id="KW-1133">Transmembrane helix</keyword>
<organism evidence="2">
    <name type="scientific">marine sediment metagenome</name>
    <dbReference type="NCBI Taxonomy" id="412755"/>
    <lineage>
        <taxon>unclassified sequences</taxon>
        <taxon>metagenomes</taxon>
        <taxon>ecological metagenomes</taxon>
    </lineage>
</organism>
<keyword evidence="1" id="KW-0812">Transmembrane</keyword>
<dbReference type="PROSITE" id="PS51257">
    <property type="entry name" value="PROKAR_LIPOPROTEIN"/>
    <property type="match status" value="1"/>
</dbReference>
<reference evidence="2" key="1">
    <citation type="journal article" date="2014" name="Front. Microbiol.">
        <title>High frequency of phylogenetically diverse reductive dehalogenase-homologous genes in deep subseafloor sedimentary metagenomes.</title>
        <authorList>
            <person name="Kawai M."/>
            <person name="Futagami T."/>
            <person name="Toyoda A."/>
            <person name="Takaki Y."/>
            <person name="Nishi S."/>
            <person name="Hori S."/>
            <person name="Arai W."/>
            <person name="Tsubouchi T."/>
            <person name="Morono Y."/>
            <person name="Uchiyama I."/>
            <person name="Ito T."/>
            <person name="Fujiyama A."/>
            <person name="Inagaki F."/>
            <person name="Takami H."/>
        </authorList>
    </citation>
    <scope>NUCLEOTIDE SEQUENCE</scope>
    <source>
        <strain evidence="2">Expedition CK06-06</strain>
    </source>
</reference>
<evidence type="ECO:0008006" key="3">
    <source>
        <dbReference type="Google" id="ProtNLM"/>
    </source>
</evidence>
<feature type="transmembrane region" description="Helical" evidence="1">
    <location>
        <begin position="81"/>
        <end position="102"/>
    </location>
</feature>
<evidence type="ECO:0000256" key="1">
    <source>
        <dbReference type="SAM" id="Phobius"/>
    </source>
</evidence>
<dbReference type="AlphaFoldDB" id="X0ZTI3"/>
<sequence length="105" mass="12017">MSKKMFVIWLIFTILFFSLGCFHLKASKNKISLFQISERPLSEYTSVKISGADVDKPLKDFARDFNSYLDRYNESSGRQNIIAAIGYFLASAAALFSMFLVLRQK</sequence>
<proteinExistence type="predicted"/>
<name>X0ZTI3_9ZZZZ</name>
<feature type="transmembrane region" description="Helical" evidence="1">
    <location>
        <begin position="6"/>
        <end position="24"/>
    </location>
</feature>
<dbReference type="EMBL" id="BART01003163">
    <property type="protein sequence ID" value="GAG72619.1"/>
    <property type="molecule type" value="Genomic_DNA"/>
</dbReference>
<comment type="caution">
    <text evidence="2">The sequence shown here is derived from an EMBL/GenBank/DDBJ whole genome shotgun (WGS) entry which is preliminary data.</text>
</comment>
<accession>X0ZTI3</accession>